<keyword evidence="3" id="KW-1185">Reference proteome</keyword>
<evidence type="ECO:0000313" key="3">
    <source>
        <dbReference type="Proteomes" id="UP000184497"/>
    </source>
</evidence>
<dbReference type="RefSeq" id="WP_072799352.1">
    <property type="nucleotide sequence ID" value="NZ_FRAQ01000004.1"/>
</dbReference>
<organism evidence="2 3">
    <name type="scientific">Marinobacter antarcticus</name>
    <dbReference type="NCBI Taxonomy" id="564117"/>
    <lineage>
        <taxon>Bacteria</taxon>
        <taxon>Pseudomonadati</taxon>
        <taxon>Pseudomonadota</taxon>
        <taxon>Gammaproteobacteria</taxon>
        <taxon>Pseudomonadales</taxon>
        <taxon>Marinobacteraceae</taxon>
        <taxon>Marinobacter</taxon>
    </lineage>
</organism>
<evidence type="ECO:0000259" key="1">
    <source>
        <dbReference type="Pfam" id="PF13460"/>
    </source>
</evidence>
<evidence type="ECO:0000313" key="2">
    <source>
        <dbReference type="EMBL" id="SHK81327.1"/>
    </source>
</evidence>
<dbReference type="Gene3D" id="3.40.50.720">
    <property type="entry name" value="NAD(P)-binding Rossmann-like Domain"/>
    <property type="match status" value="1"/>
</dbReference>
<dbReference type="PANTHER" id="PTHR15020:SF50">
    <property type="entry name" value="UPF0659 PROTEIN YMR090W"/>
    <property type="match status" value="1"/>
</dbReference>
<gene>
    <name evidence="2" type="ORF">SAMN05216369_3219</name>
</gene>
<dbReference type="EMBL" id="FRAQ01000004">
    <property type="protein sequence ID" value="SHK81327.1"/>
    <property type="molecule type" value="Genomic_DNA"/>
</dbReference>
<dbReference type="AlphaFoldDB" id="A0A1M6VIE7"/>
<accession>A0A1M6VIE7</accession>
<dbReference type="STRING" id="564117.SAMN05216369_3219"/>
<dbReference type="Proteomes" id="UP000184497">
    <property type="component" value="Unassembled WGS sequence"/>
</dbReference>
<feature type="domain" description="NAD(P)-binding" evidence="1">
    <location>
        <begin position="7"/>
        <end position="188"/>
    </location>
</feature>
<dbReference type="OrthoDB" id="9803892at2"/>
<dbReference type="InterPro" id="IPR036291">
    <property type="entry name" value="NAD(P)-bd_dom_sf"/>
</dbReference>
<dbReference type="SUPFAM" id="SSF51735">
    <property type="entry name" value="NAD(P)-binding Rossmann-fold domains"/>
    <property type="match status" value="1"/>
</dbReference>
<dbReference type="Pfam" id="PF13460">
    <property type="entry name" value="NAD_binding_10"/>
    <property type="match status" value="1"/>
</dbReference>
<name>A0A1M6VIE7_9GAMM</name>
<reference evidence="3" key="1">
    <citation type="submission" date="2016-11" db="EMBL/GenBank/DDBJ databases">
        <authorList>
            <person name="Varghese N."/>
            <person name="Submissions S."/>
        </authorList>
    </citation>
    <scope>NUCLEOTIDE SEQUENCE [LARGE SCALE GENOMIC DNA]</scope>
    <source>
        <strain evidence="3">CGMCC 1.10835</strain>
    </source>
</reference>
<proteinExistence type="predicted"/>
<dbReference type="InterPro" id="IPR016040">
    <property type="entry name" value="NAD(P)-bd_dom"/>
</dbReference>
<dbReference type="CDD" id="cd05243">
    <property type="entry name" value="SDR_a5"/>
    <property type="match status" value="1"/>
</dbReference>
<sequence length="212" mass="22537">MHVFIAGANGQIGQHLLREMANSDHEARAMVRHPDQGPELQQLGATETVLGDLEKDCSEAMKGCDAVIFAAGSGPHTGPDKTTDVDQDGAIRLIDTAAAMGIKRFIIVSSMGAEKPDNGPEKLRHYLRAKHNADEHLKSSGLNYTIIRPGQLTNDEGTGKVAVSAGKENFGKIPRQDVARVLLAALDADTTADQVFYVVSGDTPVADALAKL</sequence>
<protein>
    <submittedName>
        <fullName evidence="2">Uncharacterized conserved protein YbjT, contains NAD(P)-binding and DUF2867 domains</fullName>
    </submittedName>
</protein>
<dbReference type="PANTHER" id="PTHR15020">
    <property type="entry name" value="FLAVIN REDUCTASE-RELATED"/>
    <property type="match status" value="1"/>
</dbReference>